<sequence>MPHRRRTTAPLGNTACNPPYYACPPRKYGVSVPLAYVVPQDTSYEVPILPTPNLNDPLGMRYWTGRPSYLNFIGNYPQHPLHYMAYRNLQQY</sequence>
<accession>A0A6C0BMC9</accession>
<proteinExistence type="predicted"/>
<dbReference type="EMBL" id="MN739207">
    <property type="protein sequence ID" value="QHS93545.1"/>
    <property type="molecule type" value="Genomic_DNA"/>
</dbReference>
<protein>
    <submittedName>
        <fullName evidence="1">Uncharacterized protein</fullName>
    </submittedName>
</protein>
<reference evidence="1" key="1">
    <citation type="journal article" date="2020" name="Nature">
        <title>Giant virus diversity and host interactions through global metagenomics.</title>
        <authorList>
            <person name="Schulz F."/>
            <person name="Roux S."/>
            <person name="Paez-Espino D."/>
            <person name="Jungbluth S."/>
            <person name="Walsh D.A."/>
            <person name="Denef V.J."/>
            <person name="McMahon K.D."/>
            <person name="Konstantinidis K.T."/>
            <person name="Eloe-Fadrosh E.A."/>
            <person name="Kyrpides N.C."/>
            <person name="Woyke T."/>
        </authorList>
    </citation>
    <scope>NUCLEOTIDE SEQUENCE</scope>
    <source>
        <strain evidence="1">GVMAG-M-3300018080-19</strain>
    </source>
</reference>
<evidence type="ECO:0000313" key="1">
    <source>
        <dbReference type="EMBL" id="QHS93545.1"/>
    </source>
</evidence>
<name>A0A6C0BMC9_9ZZZZ</name>
<organism evidence="1">
    <name type="scientific">viral metagenome</name>
    <dbReference type="NCBI Taxonomy" id="1070528"/>
    <lineage>
        <taxon>unclassified sequences</taxon>
        <taxon>metagenomes</taxon>
        <taxon>organismal metagenomes</taxon>
    </lineage>
</organism>
<dbReference type="AlphaFoldDB" id="A0A6C0BMC9"/>